<comment type="similarity">
    <text evidence="4 10">Belongs to the NAD(P)-dependent epimerase/dehydratase family.</text>
</comment>
<feature type="domain" description="NAD-dependent epimerase/dehydratase" evidence="11">
    <location>
        <begin position="4"/>
        <end position="239"/>
    </location>
</feature>
<dbReference type="InterPro" id="IPR001509">
    <property type="entry name" value="Epimerase_deHydtase"/>
</dbReference>
<dbReference type="Pfam" id="PF01370">
    <property type="entry name" value="Epimerase"/>
    <property type="match status" value="1"/>
</dbReference>
<dbReference type="EC" id="5.1.3.2" evidence="5 10"/>
<dbReference type="NCBIfam" id="TIGR01179">
    <property type="entry name" value="galE"/>
    <property type="match status" value="1"/>
</dbReference>
<evidence type="ECO:0000313" key="12">
    <source>
        <dbReference type="EMBL" id="PSL04687.1"/>
    </source>
</evidence>
<dbReference type="Gene3D" id="3.90.25.10">
    <property type="entry name" value="UDP-galactose 4-epimerase, domain 1"/>
    <property type="match status" value="1"/>
</dbReference>
<organism evidence="12 13">
    <name type="scientific">Haloactinopolyspora alba</name>
    <dbReference type="NCBI Taxonomy" id="648780"/>
    <lineage>
        <taxon>Bacteria</taxon>
        <taxon>Bacillati</taxon>
        <taxon>Actinomycetota</taxon>
        <taxon>Actinomycetes</taxon>
        <taxon>Jiangellales</taxon>
        <taxon>Jiangellaceae</taxon>
        <taxon>Haloactinopolyspora</taxon>
    </lineage>
</organism>
<evidence type="ECO:0000256" key="5">
    <source>
        <dbReference type="ARBA" id="ARBA00013189"/>
    </source>
</evidence>
<dbReference type="InterPro" id="IPR005886">
    <property type="entry name" value="UDP_G4E"/>
</dbReference>
<keyword evidence="13" id="KW-1185">Reference proteome</keyword>
<keyword evidence="7 10" id="KW-0520">NAD</keyword>
<comment type="catalytic activity">
    <reaction evidence="1 10">
        <text>UDP-alpha-D-glucose = UDP-alpha-D-galactose</text>
        <dbReference type="Rhea" id="RHEA:22168"/>
        <dbReference type="ChEBI" id="CHEBI:58885"/>
        <dbReference type="ChEBI" id="CHEBI:66914"/>
        <dbReference type="EC" id="5.1.3.2"/>
    </reaction>
</comment>
<dbReference type="Gene3D" id="3.40.50.720">
    <property type="entry name" value="NAD(P)-binding Rossmann-like Domain"/>
    <property type="match status" value="1"/>
</dbReference>
<evidence type="ECO:0000256" key="6">
    <source>
        <dbReference type="ARBA" id="ARBA00018569"/>
    </source>
</evidence>
<evidence type="ECO:0000256" key="1">
    <source>
        <dbReference type="ARBA" id="ARBA00000083"/>
    </source>
</evidence>
<accession>A0A2P8E5J4</accession>
<dbReference type="PANTHER" id="PTHR43725:SF53">
    <property type="entry name" value="UDP-ARABINOSE 4-EPIMERASE 1"/>
    <property type="match status" value="1"/>
</dbReference>
<evidence type="ECO:0000256" key="8">
    <source>
        <dbReference type="ARBA" id="ARBA00023235"/>
    </source>
</evidence>
<gene>
    <name evidence="12" type="ORF">CLV30_105153</name>
</gene>
<keyword evidence="8 10" id="KW-0413">Isomerase</keyword>
<dbReference type="CDD" id="cd05247">
    <property type="entry name" value="UDP_G4E_1_SDR_e"/>
    <property type="match status" value="1"/>
</dbReference>
<dbReference type="OrthoDB" id="9801785at2"/>
<comment type="pathway">
    <text evidence="3 10">Carbohydrate metabolism; galactose metabolism.</text>
</comment>
<evidence type="ECO:0000259" key="11">
    <source>
        <dbReference type="Pfam" id="PF01370"/>
    </source>
</evidence>
<comment type="cofactor">
    <cofactor evidence="2 10">
        <name>NAD(+)</name>
        <dbReference type="ChEBI" id="CHEBI:57540"/>
    </cofactor>
</comment>
<evidence type="ECO:0000256" key="4">
    <source>
        <dbReference type="ARBA" id="ARBA00007637"/>
    </source>
</evidence>
<evidence type="ECO:0000256" key="10">
    <source>
        <dbReference type="RuleBase" id="RU366046"/>
    </source>
</evidence>
<evidence type="ECO:0000313" key="13">
    <source>
        <dbReference type="Proteomes" id="UP000243528"/>
    </source>
</evidence>
<dbReference type="SUPFAM" id="SSF51735">
    <property type="entry name" value="NAD(P)-binding Rossmann-fold domains"/>
    <property type="match status" value="1"/>
</dbReference>
<dbReference type="GO" id="GO:0003978">
    <property type="term" value="F:UDP-glucose 4-epimerase activity"/>
    <property type="evidence" value="ECO:0007669"/>
    <property type="project" value="UniProtKB-UniRule"/>
</dbReference>
<dbReference type="UniPathway" id="UPA00214"/>
<protein>
    <recommendedName>
        <fullName evidence="6 10">UDP-glucose 4-epimerase</fullName>
        <ecNumber evidence="5 10">5.1.3.2</ecNumber>
    </recommendedName>
</protein>
<dbReference type="AlphaFoldDB" id="A0A2P8E5J4"/>
<dbReference type="EMBL" id="PYGE01000005">
    <property type="protein sequence ID" value="PSL04687.1"/>
    <property type="molecule type" value="Genomic_DNA"/>
</dbReference>
<comment type="caution">
    <text evidence="12">The sequence shown here is derived from an EMBL/GenBank/DDBJ whole genome shotgun (WGS) entry which is preliminary data.</text>
</comment>
<dbReference type="RefSeq" id="WP_106536887.1">
    <property type="nucleotide sequence ID" value="NZ_PYGE01000005.1"/>
</dbReference>
<dbReference type="Proteomes" id="UP000243528">
    <property type="component" value="Unassembled WGS sequence"/>
</dbReference>
<dbReference type="GO" id="GO:0033499">
    <property type="term" value="P:galactose catabolic process via UDP-galactose, Leloir pathway"/>
    <property type="evidence" value="ECO:0007669"/>
    <property type="project" value="TreeGrafter"/>
</dbReference>
<evidence type="ECO:0000256" key="3">
    <source>
        <dbReference type="ARBA" id="ARBA00004947"/>
    </source>
</evidence>
<comment type="subunit">
    <text evidence="10">Homodimer.</text>
</comment>
<keyword evidence="9 10" id="KW-0119">Carbohydrate metabolism</keyword>
<proteinExistence type="inferred from homology"/>
<evidence type="ECO:0000256" key="7">
    <source>
        <dbReference type="ARBA" id="ARBA00023027"/>
    </source>
</evidence>
<dbReference type="PANTHER" id="PTHR43725">
    <property type="entry name" value="UDP-GLUCOSE 4-EPIMERASE"/>
    <property type="match status" value="1"/>
</dbReference>
<evidence type="ECO:0000256" key="2">
    <source>
        <dbReference type="ARBA" id="ARBA00001911"/>
    </source>
</evidence>
<sequence>MKLLVTGGAGYIGSVVAARLLTAGHTVVVLDDLSTGHRDAVPDGAGFVHAGIADATDLLDASFDAVLHFAAKSLVGESVAEPERYWWNNVAGTLRLVEAMTAARVRRLVFSSTAAAYGRPDRTPITEDAPAAPINPYGHSKLAVDHLLAGTASARGLAAMSLRYFNVAGAVGRHGERHDPETHLIPNILDVPAGHRDAVDVFGTDYPTRDGTAVRDYLHVDDLARAHELALDATGSAESVGTHGSHRIYNLGTGTGYTVREVVESVRRVTGHPVPTRERDRRAGDPPVLVASAERIGTELGWHPQHDLDRIVADAWRFTTTHPETITR</sequence>
<reference evidence="12 13" key="1">
    <citation type="submission" date="2018-03" db="EMBL/GenBank/DDBJ databases">
        <title>Genomic Encyclopedia of Archaeal and Bacterial Type Strains, Phase II (KMG-II): from individual species to whole genera.</title>
        <authorList>
            <person name="Goeker M."/>
        </authorList>
    </citation>
    <scope>NUCLEOTIDE SEQUENCE [LARGE SCALE GENOMIC DNA]</scope>
    <source>
        <strain evidence="12 13">DSM 45211</strain>
    </source>
</reference>
<name>A0A2P8E5J4_9ACTN</name>
<dbReference type="InterPro" id="IPR036291">
    <property type="entry name" value="NAD(P)-bd_dom_sf"/>
</dbReference>
<evidence type="ECO:0000256" key="9">
    <source>
        <dbReference type="ARBA" id="ARBA00023277"/>
    </source>
</evidence>